<comment type="caution">
    <text evidence="1">The sequence shown here is derived from an EMBL/GenBank/DDBJ whole genome shotgun (WGS) entry which is preliminary data.</text>
</comment>
<organism evidence="1 2">
    <name type="scientific">Tolumonas osonensis</name>
    <dbReference type="NCBI Taxonomy" id="675874"/>
    <lineage>
        <taxon>Bacteria</taxon>
        <taxon>Pseudomonadati</taxon>
        <taxon>Pseudomonadota</taxon>
        <taxon>Gammaproteobacteria</taxon>
        <taxon>Aeromonadales</taxon>
        <taxon>Aeromonadaceae</taxon>
        <taxon>Tolumonas</taxon>
    </lineage>
</organism>
<dbReference type="EMBL" id="JACHGR010000002">
    <property type="protein sequence ID" value="MBB6055001.1"/>
    <property type="molecule type" value="Genomic_DNA"/>
</dbReference>
<keyword evidence="2" id="KW-1185">Reference proteome</keyword>
<proteinExistence type="predicted"/>
<sequence>MPESGIMLPSEQCMSFVNRLIFSFWEWHAVVAFVIR</sequence>
<evidence type="ECO:0000313" key="2">
    <source>
        <dbReference type="Proteomes" id="UP000585721"/>
    </source>
</evidence>
<dbReference type="AlphaFoldDB" id="A0A841GIE3"/>
<name>A0A841GIE3_9GAMM</name>
<evidence type="ECO:0000313" key="1">
    <source>
        <dbReference type="EMBL" id="MBB6055001.1"/>
    </source>
</evidence>
<protein>
    <submittedName>
        <fullName evidence="1">Uncharacterized protein</fullName>
    </submittedName>
</protein>
<reference evidence="1 2" key="1">
    <citation type="submission" date="2020-08" db="EMBL/GenBank/DDBJ databases">
        <title>Genomic Encyclopedia of Type Strains, Phase IV (KMG-IV): sequencing the most valuable type-strain genomes for metagenomic binning, comparative biology and taxonomic classification.</title>
        <authorList>
            <person name="Goeker M."/>
        </authorList>
    </citation>
    <scope>NUCLEOTIDE SEQUENCE [LARGE SCALE GENOMIC DNA]</scope>
    <source>
        <strain evidence="1 2">DSM 22975</strain>
    </source>
</reference>
<accession>A0A841GIE3</accession>
<gene>
    <name evidence="1" type="ORF">HNR75_000873</name>
</gene>
<dbReference type="Proteomes" id="UP000585721">
    <property type="component" value="Unassembled WGS sequence"/>
</dbReference>